<dbReference type="PANTHER" id="PTHR14289">
    <property type="entry name" value="F-BOX ONLY PROTEIN 3"/>
    <property type="match status" value="1"/>
</dbReference>
<dbReference type="NCBIfam" id="NF003967">
    <property type="entry name" value="PRK05461.1"/>
    <property type="match status" value="1"/>
</dbReference>
<protein>
    <submittedName>
        <fullName evidence="2">ApaG protein</fullName>
    </submittedName>
</protein>
<dbReference type="GO" id="GO:0070987">
    <property type="term" value="P:error-free translesion synthesis"/>
    <property type="evidence" value="ECO:0007669"/>
    <property type="project" value="TreeGrafter"/>
</dbReference>
<reference evidence="2 3" key="1">
    <citation type="submission" date="2020-08" db="EMBL/GenBank/DDBJ databases">
        <title>Genomic Encyclopedia of Type Strains, Phase IV (KMG-IV): sequencing the most valuable type-strain genomes for metagenomic binning, comparative biology and taxonomic classification.</title>
        <authorList>
            <person name="Goeker M."/>
        </authorList>
    </citation>
    <scope>NUCLEOTIDE SEQUENCE [LARGE SCALE GENOMIC DNA]</scope>
    <source>
        <strain evidence="2 3">DSM 26287</strain>
    </source>
</reference>
<feature type="domain" description="ApaG" evidence="1">
    <location>
        <begin position="7"/>
        <end position="131"/>
    </location>
</feature>
<dbReference type="Pfam" id="PF04379">
    <property type="entry name" value="DUF525"/>
    <property type="match status" value="1"/>
</dbReference>
<dbReference type="Proteomes" id="UP000537141">
    <property type="component" value="Unassembled WGS sequence"/>
</dbReference>
<dbReference type="SUPFAM" id="SSF110069">
    <property type="entry name" value="ApaG-like"/>
    <property type="match status" value="1"/>
</dbReference>
<dbReference type="Gene3D" id="2.60.40.1470">
    <property type="entry name" value="ApaG domain"/>
    <property type="match status" value="1"/>
</dbReference>
<organism evidence="2 3">
    <name type="scientific">Thalassotalea piscium</name>
    <dbReference type="NCBI Taxonomy" id="1230533"/>
    <lineage>
        <taxon>Bacteria</taxon>
        <taxon>Pseudomonadati</taxon>
        <taxon>Pseudomonadota</taxon>
        <taxon>Gammaproteobacteria</taxon>
        <taxon>Alteromonadales</taxon>
        <taxon>Colwelliaceae</taxon>
        <taxon>Thalassotalea</taxon>
    </lineage>
</organism>
<accession>A0A7X0TS14</accession>
<evidence type="ECO:0000313" key="2">
    <source>
        <dbReference type="EMBL" id="MBB6541651.1"/>
    </source>
</evidence>
<dbReference type="RefSeq" id="WP_184421097.1">
    <property type="nucleotide sequence ID" value="NZ_AP027362.1"/>
</dbReference>
<name>A0A7X0TS14_9GAMM</name>
<dbReference type="AlphaFoldDB" id="A0A7X0TS14"/>
<dbReference type="PROSITE" id="PS51087">
    <property type="entry name" value="APAG"/>
    <property type="match status" value="1"/>
</dbReference>
<dbReference type="PANTHER" id="PTHR14289:SF16">
    <property type="entry name" value="POLYMERASE DELTA-INTERACTING PROTEIN 2"/>
    <property type="match status" value="1"/>
</dbReference>
<keyword evidence="3" id="KW-1185">Reference proteome</keyword>
<evidence type="ECO:0000313" key="3">
    <source>
        <dbReference type="Proteomes" id="UP000537141"/>
    </source>
</evidence>
<evidence type="ECO:0000259" key="1">
    <source>
        <dbReference type="PROSITE" id="PS51087"/>
    </source>
</evidence>
<gene>
    <name evidence="2" type="ORF">HNQ55_000125</name>
</gene>
<comment type="caution">
    <text evidence="2">The sequence shown here is derived from an EMBL/GenBank/DDBJ whole genome shotgun (WGS) entry which is preliminary data.</text>
</comment>
<dbReference type="InterPro" id="IPR036767">
    <property type="entry name" value="ApaG_sf"/>
</dbReference>
<dbReference type="EMBL" id="JACHHU010000001">
    <property type="protein sequence ID" value="MBB6541651.1"/>
    <property type="molecule type" value="Genomic_DNA"/>
</dbReference>
<sequence length="131" mass="14456">MTPSTLNTLANKIEVSVKSQFVTQIIDNNKPLFVFSYTITINNQSEQAVKLMSRYWLITDGEGEEVEVSGDGVIGEQPLIAAGASYQYSSGCHLSTPFGTMQGYYMMQTANNQSIKVTIPLFQLAQPYCVN</sequence>
<dbReference type="InterPro" id="IPR007474">
    <property type="entry name" value="ApaG_domain"/>
</dbReference>
<proteinExistence type="predicted"/>